<dbReference type="OrthoDB" id="7474049at2759"/>
<keyword evidence="4" id="KW-0548">Nucleotidyltransferase</keyword>
<dbReference type="EMBL" id="QCYY01001299">
    <property type="protein sequence ID" value="ROT79048.1"/>
    <property type="molecule type" value="Genomic_DNA"/>
</dbReference>
<name>A0A423TRH4_PENVA</name>
<sequence>MGSCILIKSTITFEFITLPFTHPDFMAVRIFTPQGPIILSTAYVRPETNLPLADFNLLFNYTNLPAFFAGDINARHQTLHHRSTNSHGRQLLSIFDAKRLHYIGPDFFTSYTNVGKGRPDLVFGNRAALAYHTHLQPGPNVGSDHIPVIIKISTSPILNKEIFFEEHWAKVFYPHPSHPLFTQRIQDIDTWSHENRVETDPEPIIRMDKLDDTCELTAPISCEEVKQLIMRSPRKASGSSQIGPDPHKDLTDPKSYRPISLLETLGKTFERIINTRLRWYLEDHNLLSHKQFGFRSHHSTHDALNIITNYIHNTKERRLKTVFVTKDVERAFDTVWHAGLKYKLCTKFNFPPLIKKLLCNFLDDRKLKLKFLHHTSPRRFACTQVYVRAAASAQHSIHCTQTTYQTPHTQTHSLSSMLTTVRT</sequence>
<comment type="caution">
    <text evidence="4">The sequence shown here is derived from an EMBL/GenBank/DDBJ whole genome shotgun (WGS) entry which is preliminary data.</text>
</comment>
<keyword evidence="4" id="KW-0808">Transferase</keyword>
<proteinExistence type="predicted"/>
<evidence type="ECO:0000313" key="5">
    <source>
        <dbReference type="Proteomes" id="UP000283509"/>
    </source>
</evidence>
<protein>
    <submittedName>
        <fullName evidence="4">Putative reverse transcriptase</fullName>
    </submittedName>
</protein>
<dbReference type="SUPFAM" id="SSF56219">
    <property type="entry name" value="DNase I-like"/>
    <property type="match status" value="1"/>
</dbReference>
<dbReference type="Gene3D" id="3.60.10.10">
    <property type="entry name" value="Endonuclease/exonuclease/phosphatase"/>
    <property type="match status" value="1"/>
</dbReference>
<keyword evidence="5" id="KW-1185">Reference proteome</keyword>
<dbReference type="InterPro" id="IPR000477">
    <property type="entry name" value="RT_dom"/>
</dbReference>
<gene>
    <name evidence="4" type="ORF">C7M84_002234</name>
</gene>
<dbReference type="AlphaFoldDB" id="A0A423TRH4"/>
<dbReference type="Proteomes" id="UP000283509">
    <property type="component" value="Unassembled WGS sequence"/>
</dbReference>
<dbReference type="STRING" id="6689.A0A423TRH4"/>
<dbReference type="Pfam" id="PF00078">
    <property type="entry name" value="RVT_1"/>
    <property type="match status" value="1"/>
</dbReference>
<reference evidence="4 5" key="2">
    <citation type="submission" date="2019-01" db="EMBL/GenBank/DDBJ databases">
        <title>The decoding of complex shrimp genome reveals the adaptation for benthos swimmer, frequently molting mechanism and breeding impact on genome.</title>
        <authorList>
            <person name="Sun Y."/>
            <person name="Gao Y."/>
            <person name="Yu Y."/>
        </authorList>
    </citation>
    <scope>NUCLEOTIDE SEQUENCE [LARGE SCALE GENOMIC DNA]</scope>
    <source>
        <tissue evidence="4">Muscle</tissue>
    </source>
</reference>
<feature type="domain" description="Endonuclease/exonuclease/phosphatase" evidence="3">
    <location>
        <begin position="39"/>
        <end position="149"/>
    </location>
</feature>
<evidence type="ECO:0000259" key="2">
    <source>
        <dbReference type="Pfam" id="PF00078"/>
    </source>
</evidence>
<dbReference type="Pfam" id="PF14529">
    <property type="entry name" value="Exo_endo_phos_2"/>
    <property type="match status" value="1"/>
</dbReference>
<evidence type="ECO:0000259" key="3">
    <source>
        <dbReference type="Pfam" id="PF14529"/>
    </source>
</evidence>
<evidence type="ECO:0000313" key="4">
    <source>
        <dbReference type="EMBL" id="ROT79048.1"/>
    </source>
</evidence>
<dbReference type="InterPro" id="IPR036691">
    <property type="entry name" value="Endo/exonu/phosph_ase_sf"/>
</dbReference>
<feature type="compositionally biased region" description="Basic and acidic residues" evidence="1">
    <location>
        <begin position="245"/>
        <end position="254"/>
    </location>
</feature>
<accession>A0A423TRH4</accession>
<dbReference type="CDD" id="cd01650">
    <property type="entry name" value="RT_nLTR_like"/>
    <property type="match status" value="1"/>
</dbReference>
<feature type="region of interest" description="Disordered" evidence="1">
    <location>
        <begin position="232"/>
        <end position="254"/>
    </location>
</feature>
<reference evidence="4 5" key="1">
    <citation type="submission" date="2018-04" db="EMBL/GenBank/DDBJ databases">
        <authorList>
            <person name="Zhang X."/>
            <person name="Yuan J."/>
            <person name="Li F."/>
            <person name="Xiang J."/>
        </authorList>
    </citation>
    <scope>NUCLEOTIDE SEQUENCE [LARGE SCALE GENOMIC DNA]</scope>
    <source>
        <tissue evidence="4">Muscle</tissue>
    </source>
</reference>
<keyword evidence="4" id="KW-0695">RNA-directed DNA polymerase</keyword>
<dbReference type="PANTHER" id="PTHR19446">
    <property type="entry name" value="REVERSE TRANSCRIPTASES"/>
    <property type="match status" value="1"/>
</dbReference>
<organism evidence="4 5">
    <name type="scientific">Penaeus vannamei</name>
    <name type="common">Whiteleg shrimp</name>
    <name type="synonym">Litopenaeus vannamei</name>
    <dbReference type="NCBI Taxonomy" id="6689"/>
    <lineage>
        <taxon>Eukaryota</taxon>
        <taxon>Metazoa</taxon>
        <taxon>Ecdysozoa</taxon>
        <taxon>Arthropoda</taxon>
        <taxon>Crustacea</taxon>
        <taxon>Multicrustacea</taxon>
        <taxon>Malacostraca</taxon>
        <taxon>Eumalacostraca</taxon>
        <taxon>Eucarida</taxon>
        <taxon>Decapoda</taxon>
        <taxon>Dendrobranchiata</taxon>
        <taxon>Penaeoidea</taxon>
        <taxon>Penaeidae</taxon>
        <taxon>Penaeus</taxon>
    </lineage>
</organism>
<evidence type="ECO:0000256" key="1">
    <source>
        <dbReference type="SAM" id="MobiDB-lite"/>
    </source>
</evidence>
<dbReference type="GO" id="GO:0003964">
    <property type="term" value="F:RNA-directed DNA polymerase activity"/>
    <property type="evidence" value="ECO:0007669"/>
    <property type="project" value="UniProtKB-KW"/>
</dbReference>
<feature type="domain" description="Reverse transcriptase" evidence="2">
    <location>
        <begin position="253"/>
        <end position="366"/>
    </location>
</feature>
<dbReference type="InterPro" id="IPR005135">
    <property type="entry name" value="Endo/exonuclease/phosphatase"/>
</dbReference>